<protein>
    <submittedName>
        <fullName evidence="2">N-acetylmuramoyl-L-alanine amidase</fullName>
    </submittedName>
</protein>
<dbReference type="EMBL" id="CSBK01003820">
    <property type="protein sequence ID" value="CPB27378.1"/>
    <property type="molecule type" value="Genomic_DNA"/>
</dbReference>
<comment type="caution">
    <text evidence="2">The sequence shown here is derived from an EMBL/GenBank/DDBJ whole genome shotgun (WGS) entry which is preliminary data.</text>
</comment>
<dbReference type="GO" id="GO:0008745">
    <property type="term" value="F:N-acetylmuramoyl-L-alanine amidase activity"/>
    <property type="evidence" value="ECO:0007669"/>
    <property type="project" value="InterPro"/>
</dbReference>
<dbReference type="InterPro" id="IPR002508">
    <property type="entry name" value="MurNAc-LAA_cat"/>
</dbReference>
<dbReference type="AlphaFoldDB" id="A0A916PD89"/>
<dbReference type="Gene3D" id="3.40.630.40">
    <property type="entry name" value="Zn-dependent exopeptidases"/>
    <property type="match status" value="1"/>
</dbReference>
<sequence length="56" mass="5894">MAGLNLAQYPSILVELGNMKNPADSALMESAEGRQKYANALVRGVAGFLATQGQAR</sequence>
<evidence type="ECO:0000313" key="2">
    <source>
        <dbReference type="EMBL" id="CPB27378.1"/>
    </source>
</evidence>
<dbReference type="SUPFAM" id="SSF53187">
    <property type="entry name" value="Zn-dependent exopeptidases"/>
    <property type="match status" value="1"/>
</dbReference>
<dbReference type="GO" id="GO:0009253">
    <property type="term" value="P:peptidoglycan catabolic process"/>
    <property type="evidence" value="ECO:0007669"/>
    <property type="project" value="InterPro"/>
</dbReference>
<proteinExistence type="predicted"/>
<accession>A0A916PD89</accession>
<dbReference type="Proteomes" id="UP000039021">
    <property type="component" value="Unassembled WGS sequence"/>
</dbReference>
<evidence type="ECO:0000259" key="1">
    <source>
        <dbReference type="Pfam" id="PF01520"/>
    </source>
</evidence>
<organism evidence="2 3">
    <name type="scientific">Mycobacterium tuberculosis</name>
    <dbReference type="NCBI Taxonomy" id="1773"/>
    <lineage>
        <taxon>Bacteria</taxon>
        <taxon>Bacillati</taxon>
        <taxon>Actinomycetota</taxon>
        <taxon>Actinomycetes</taxon>
        <taxon>Mycobacteriales</taxon>
        <taxon>Mycobacteriaceae</taxon>
        <taxon>Mycobacterium</taxon>
        <taxon>Mycobacterium tuberculosis complex</taxon>
    </lineage>
</organism>
<dbReference type="Pfam" id="PF01520">
    <property type="entry name" value="Amidase_3"/>
    <property type="match status" value="1"/>
</dbReference>
<feature type="domain" description="MurNAc-LAA" evidence="1">
    <location>
        <begin position="3"/>
        <end position="46"/>
    </location>
</feature>
<gene>
    <name evidence="2" type="ORF">ERS007739_05161</name>
</gene>
<evidence type="ECO:0000313" key="3">
    <source>
        <dbReference type="Proteomes" id="UP000039021"/>
    </source>
</evidence>
<name>A0A916PD89_MYCTX</name>
<reference evidence="3" key="1">
    <citation type="submission" date="2015-03" db="EMBL/GenBank/DDBJ databases">
        <authorList>
            <consortium name="Pathogen Informatics"/>
        </authorList>
    </citation>
    <scope>NUCLEOTIDE SEQUENCE [LARGE SCALE GENOMIC DNA]</scope>
    <source>
        <strain evidence="3">N09902308</strain>
    </source>
</reference>